<dbReference type="Pfam" id="PF16135">
    <property type="entry name" value="TDBD"/>
    <property type="match status" value="1"/>
</dbReference>
<sequence>MESKLSLSKTRKNSVVYFVDTEVVVDNMANYARTQEQVINSMGEACKDGVNQLPVSEPLLDLGLSLGGCYSQIPSAIPLTIRTPPLSGNPTRNDAVLTDFFAVAPPKKPTSAELEVRRVKAIQARKRFEAKKRLVEKQRRGGFGGGGCKEEKNSAAAAESESAGWAIDSASRNSAETSIPTKFPTISQPAFISMAKDNGKSLLANYRSDGKSPIPGSSLSTSAAMADKMANGKRLASSDSRPETEQYRKLNKKGRVLPDGALMLNELFTQMPSVITTGNGPEGRKIEGFLFRYLETTVRIVCVCHGSFLSPEDFVKHAGGGEVRNPMKHITVLASPF</sequence>
<comment type="similarity">
    <text evidence="2 4">Belongs to the Ninja family.</text>
</comment>
<gene>
    <name evidence="7" type="ORF">RHGRI_024020</name>
</gene>
<evidence type="ECO:0000256" key="2">
    <source>
        <dbReference type="ARBA" id="ARBA00006081"/>
    </source>
</evidence>
<evidence type="ECO:0000256" key="1">
    <source>
        <dbReference type="ARBA" id="ARBA00004123"/>
    </source>
</evidence>
<evidence type="ECO:0000256" key="5">
    <source>
        <dbReference type="SAM" id="MobiDB-lite"/>
    </source>
</evidence>
<dbReference type="Proteomes" id="UP000823749">
    <property type="component" value="Chromosome 8"/>
</dbReference>
<dbReference type="EMBL" id="JACTNZ010000008">
    <property type="protein sequence ID" value="KAG5536448.1"/>
    <property type="molecule type" value="Genomic_DNA"/>
</dbReference>
<proteinExistence type="inferred from homology"/>
<name>A0AAV6J7R6_9ERIC</name>
<feature type="compositionally biased region" description="Polar residues" evidence="5">
    <location>
        <begin position="170"/>
        <end position="181"/>
    </location>
</feature>
<protein>
    <recommendedName>
        <fullName evidence="4">Ninja-family protein</fullName>
    </recommendedName>
    <alternativeName>
        <fullName evidence="4">ABI-binding protein</fullName>
    </alternativeName>
</protein>
<dbReference type="GO" id="GO:0005634">
    <property type="term" value="C:nucleus"/>
    <property type="evidence" value="ECO:0007669"/>
    <property type="project" value="UniProtKB-SubCell"/>
</dbReference>
<dbReference type="InterPro" id="IPR031307">
    <property type="entry name" value="Ninja_fam"/>
</dbReference>
<keyword evidence="3 4" id="KW-0539">Nucleus</keyword>
<comment type="caution">
    <text evidence="7">The sequence shown here is derived from an EMBL/GenBank/DDBJ whole genome shotgun (WGS) entry which is preliminary data.</text>
</comment>
<keyword evidence="8" id="KW-1185">Reference proteome</keyword>
<dbReference type="PANTHER" id="PTHR31413:SF43">
    <property type="entry name" value="NINJA-FAMILY PROTEIN"/>
    <property type="match status" value="1"/>
</dbReference>
<accession>A0AAV6J7R6</accession>
<evidence type="ECO:0000256" key="3">
    <source>
        <dbReference type="ARBA" id="ARBA00023242"/>
    </source>
</evidence>
<feature type="domain" description="Tify" evidence="6">
    <location>
        <begin position="298"/>
        <end position="331"/>
    </location>
</feature>
<comment type="function">
    <text evidence="4">Acts as a negative regulator of abscisic acid (ABA) response.</text>
</comment>
<dbReference type="InterPro" id="IPR032308">
    <property type="entry name" value="TDBD"/>
</dbReference>
<dbReference type="GO" id="GO:0007165">
    <property type="term" value="P:signal transduction"/>
    <property type="evidence" value="ECO:0007669"/>
    <property type="project" value="InterPro"/>
</dbReference>
<feature type="region of interest" description="Disordered" evidence="5">
    <location>
        <begin position="210"/>
        <end position="248"/>
    </location>
</feature>
<feature type="region of interest" description="Disordered" evidence="5">
    <location>
        <begin position="139"/>
        <end position="181"/>
    </location>
</feature>
<reference evidence="7" key="1">
    <citation type="submission" date="2020-08" db="EMBL/GenBank/DDBJ databases">
        <title>Plant Genome Project.</title>
        <authorList>
            <person name="Zhang R.-G."/>
        </authorList>
    </citation>
    <scope>NUCLEOTIDE SEQUENCE</scope>
    <source>
        <strain evidence="7">WSP0</strain>
        <tissue evidence="7">Leaf</tissue>
    </source>
</reference>
<evidence type="ECO:0000313" key="7">
    <source>
        <dbReference type="EMBL" id="KAG5536448.1"/>
    </source>
</evidence>
<dbReference type="GO" id="GO:0045892">
    <property type="term" value="P:negative regulation of DNA-templated transcription"/>
    <property type="evidence" value="ECO:0007669"/>
    <property type="project" value="TreeGrafter"/>
</dbReference>
<evidence type="ECO:0000256" key="4">
    <source>
        <dbReference type="RuleBase" id="RU369029"/>
    </source>
</evidence>
<organism evidence="7 8">
    <name type="scientific">Rhododendron griersonianum</name>
    <dbReference type="NCBI Taxonomy" id="479676"/>
    <lineage>
        <taxon>Eukaryota</taxon>
        <taxon>Viridiplantae</taxon>
        <taxon>Streptophyta</taxon>
        <taxon>Embryophyta</taxon>
        <taxon>Tracheophyta</taxon>
        <taxon>Spermatophyta</taxon>
        <taxon>Magnoliopsida</taxon>
        <taxon>eudicotyledons</taxon>
        <taxon>Gunneridae</taxon>
        <taxon>Pentapetalae</taxon>
        <taxon>asterids</taxon>
        <taxon>Ericales</taxon>
        <taxon>Ericaceae</taxon>
        <taxon>Ericoideae</taxon>
        <taxon>Rhodoreae</taxon>
        <taxon>Rhododendron</taxon>
    </lineage>
</organism>
<dbReference type="AlphaFoldDB" id="A0AAV6J7R6"/>
<evidence type="ECO:0000259" key="6">
    <source>
        <dbReference type="Pfam" id="PF16135"/>
    </source>
</evidence>
<feature type="compositionally biased region" description="Low complexity" evidence="5">
    <location>
        <begin position="154"/>
        <end position="163"/>
    </location>
</feature>
<evidence type="ECO:0000313" key="8">
    <source>
        <dbReference type="Proteomes" id="UP000823749"/>
    </source>
</evidence>
<comment type="subcellular location">
    <subcellularLocation>
        <location evidence="1 4">Nucleus</location>
    </subcellularLocation>
</comment>
<dbReference type="PANTHER" id="PTHR31413">
    <property type="entry name" value="AFP HOMOLOG 2"/>
    <property type="match status" value="1"/>
</dbReference>